<organism evidence="3 4">
    <name type="scientific">Elysia chlorotica</name>
    <name type="common">Eastern emerald elysia</name>
    <name type="synonym">Sea slug</name>
    <dbReference type="NCBI Taxonomy" id="188477"/>
    <lineage>
        <taxon>Eukaryota</taxon>
        <taxon>Metazoa</taxon>
        <taxon>Spiralia</taxon>
        <taxon>Lophotrochozoa</taxon>
        <taxon>Mollusca</taxon>
        <taxon>Gastropoda</taxon>
        <taxon>Heterobranchia</taxon>
        <taxon>Euthyneura</taxon>
        <taxon>Panpulmonata</taxon>
        <taxon>Sacoglossa</taxon>
        <taxon>Placobranchoidea</taxon>
        <taxon>Plakobranchidae</taxon>
        <taxon>Elysia</taxon>
    </lineage>
</organism>
<sequence>MCAKLLTTLMRGKTTKIIPSISCPKQQKLCSTEAASSSLYELRSYQAEPKDFKTLVDLFAAHIDKRTHYSKLLWFWTAEIGDNLWQVIHLWEYGSLQERAGVRKALAQDKAWASEFLSQSMPRMKLMKNYIVMPAPSTKLDTNFSYDDNAVYVLQTVNAADKLASMPKSVTEDEKLIGRFIPLLGPGNTEFRLWRYLNLNAVTEECLHRAKEHPTEGSSILLQPTAFSPLK</sequence>
<name>A0A3S0ZPD8_ELYCH</name>
<dbReference type="PANTHER" id="PTHR21017">
    <property type="entry name" value="NIPSNAP-RELATED"/>
    <property type="match status" value="1"/>
</dbReference>
<dbReference type="EMBL" id="RQTK01000277">
    <property type="protein sequence ID" value="RUS82639.1"/>
    <property type="molecule type" value="Genomic_DNA"/>
</dbReference>
<dbReference type="OrthoDB" id="10262843at2759"/>
<evidence type="ECO:0000256" key="1">
    <source>
        <dbReference type="ARBA" id="ARBA00005291"/>
    </source>
</evidence>
<comment type="similarity">
    <text evidence="1">Belongs to the NipSnap family.</text>
</comment>
<dbReference type="GO" id="GO:0005739">
    <property type="term" value="C:mitochondrion"/>
    <property type="evidence" value="ECO:0007669"/>
    <property type="project" value="TreeGrafter"/>
</dbReference>
<gene>
    <name evidence="3" type="ORF">EGW08_009592</name>
</gene>
<reference evidence="3 4" key="1">
    <citation type="submission" date="2019-01" db="EMBL/GenBank/DDBJ databases">
        <title>A draft genome assembly of the solar-powered sea slug Elysia chlorotica.</title>
        <authorList>
            <person name="Cai H."/>
            <person name="Li Q."/>
            <person name="Fang X."/>
            <person name="Li J."/>
            <person name="Curtis N.E."/>
            <person name="Altenburger A."/>
            <person name="Shibata T."/>
            <person name="Feng M."/>
            <person name="Maeda T."/>
            <person name="Schwartz J.A."/>
            <person name="Shigenobu S."/>
            <person name="Lundholm N."/>
            <person name="Nishiyama T."/>
            <person name="Yang H."/>
            <person name="Hasebe M."/>
            <person name="Li S."/>
            <person name="Pierce S.K."/>
            <person name="Wang J."/>
        </authorList>
    </citation>
    <scope>NUCLEOTIDE SEQUENCE [LARGE SCALE GENOMIC DNA]</scope>
    <source>
        <strain evidence="3">EC2010</strain>
        <tissue evidence="3">Whole organism of an adult</tissue>
    </source>
</reference>
<keyword evidence="4" id="KW-1185">Reference proteome</keyword>
<feature type="domain" description="NIPSNAP" evidence="2">
    <location>
        <begin position="40"/>
        <end position="136"/>
    </location>
</feature>
<dbReference type="Proteomes" id="UP000271974">
    <property type="component" value="Unassembled WGS sequence"/>
</dbReference>
<dbReference type="InterPro" id="IPR012577">
    <property type="entry name" value="NIPSNAP"/>
</dbReference>
<dbReference type="GO" id="GO:0000423">
    <property type="term" value="P:mitophagy"/>
    <property type="evidence" value="ECO:0007669"/>
    <property type="project" value="UniProtKB-ARBA"/>
</dbReference>
<dbReference type="InterPro" id="IPR011008">
    <property type="entry name" value="Dimeric_a/b-barrel"/>
</dbReference>
<evidence type="ECO:0000313" key="3">
    <source>
        <dbReference type="EMBL" id="RUS82639.1"/>
    </source>
</evidence>
<proteinExistence type="inferred from homology"/>
<dbReference type="InterPro" id="IPR051557">
    <property type="entry name" value="NipSnap_domain"/>
</dbReference>
<comment type="caution">
    <text evidence="3">The sequence shown here is derived from an EMBL/GenBank/DDBJ whole genome shotgun (WGS) entry which is preliminary data.</text>
</comment>
<dbReference type="Gene3D" id="3.30.70.100">
    <property type="match status" value="1"/>
</dbReference>
<dbReference type="SUPFAM" id="SSF54909">
    <property type="entry name" value="Dimeric alpha+beta barrel"/>
    <property type="match status" value="1"/>
</dbReference>
<accession>A0A3S0ZPD8</accession>
<dbReference type="STRING" id="188477.A0A3S0ZPD8"/>
<dbReference type="Pfam" id="PF07978">
    <property type="entry name" value="NIPSNAP"/>
    <property type="match status" value="1"/>
</dbReference>
<evidence type="ECO:0000313" key="4">
    <source>
        <dbReference type="Proteomes" id="UP000271974"/>
    </source>
</evidence>
<evidence type="ECO:0000259" key="2">
    <source>
        <dbReference type="Pfam" id="PF07978"/>
    </source>
</evidence>
<protein>
    <recommendedName>
        <fullName evidence="2">NIPSNAP domain-containing protein</fullName>
    </recommendedName>
</protein>
<dbReference type="PANTHER" id="PTHR21017:SF19">
    <property type="entry name" value="PROTEIN NIPSNAP HOMOLOG 3B"/>
    <property type="match status" value="1"/>
</dbReference>
<dbReference type="AlphaFoldDB" id="A0A3S0ZPD8"/>